<reference evidence="2 3" key="1">
    <citation type="submission" date="2024-01" db="EMBL/GenBank/DDBJ databases">
        <title>A draft genome for the cacao thread blight pathogen Marasmiellus scandens.</title>
        <authorList>
            <person name="Baruah I.K."/>
            <person name="Leung J."/>
            <person name="Bukari Y."/>
            <person name="Amoako-Attah I."/>
            <person name="Meinhardt L.W."/>
            <person name="Bailey B.A."/>
            <person name="Cohen S.P."/>
        </authorList>
    </citation>
    <scope>NUCLEOTIDE SEQUENCE [LARGE SCALE GENOMIC DNA]</scope>
    <source>
        <strain evidence="2 3">GH-19</strain>
    </source>
</reference>
<keyword evidence="3" id="KW-1185">Reference proteome</keyword>
<proteinExistence type="predicted"/>
<gene>
    <name evidence="2" type="ORF">VKT23_009401</name>
</gene>
<dbReference type="EMBL" id="JBANRG010000015">
    <property type="protein sequence ID" value="KAK7460686.1"/>
    <property type="molecule type" value="Genomic_DNA"/>
</dbReference>
<organism evidence="2 3">
    <name type="scientific">Marasmiellus scandens</name>
    <dbReference type="NCBI Taxonomy" id="2682957"/>
    <lineage>
        <taxon>Eukaryota</taxon>
        <taxon>Fungi</taxon>
        <taxon>Dikarya</taxon>
        <taxon>Basidiomycota</taxon>
        <taxon>Agaricomycotina</taxon>
        <taxon>Agaricomycetes</taxon>
        <taxon>Agaricomycetidae</taxon>
        <taxon>Agaricales</taxon>
        <taxon>Marasmiineae</taxon>
        <taxon>Omphalotaceae</taxon>
        <taxon>Marasmiellus</taxon>
    </lineage>
</organism>
<feature type="transmembrane region" description="Helical" evidence="1">
    <location>
        <begin position="253"/>
        <end position="269"/>
    </location>
</feature>
<feature type="transmembrane region" description="Helical" evidence="1">
    <location>
        <begin position="228"/>
        <end position="246"/>
    </location>
</feature>
<keyword evidence="1" id="KW-0812">Transmembrane</keyword>
<evidence type="ECO:0000313" key="2">
    <source>
        <dbReference type="EMBL" id="KAK7460686.1"/>
    </source>
</evidence>
<evidence type="ECO:0000313" key="3">
    <source>
        <dbReference type="Proteomes" id="UP001498398"/>
    </source>
</evidence>
<feature type="transmembrane region" description="Helical" evidence="1">
    <location>
        <begin position="325"/>
        <end position="345"/>
    </location>
</feature>
<comment type="caution">
    <text evidence="2">The sequence shown here is derived from an EMBL/GenBank/DDBJ whole genome shotgun (WGS) entry which is preliminary data.</text>
</comment>
<feature type="transmembrane region" description="Helical" evidence="1">
    <location>
        <begin position="275"/>
        <end position="293"/>
    </location>
</feature>
<dbReference type="Proteomes" id="UP001498398">
    <property type="component" value="Unassembled WGS sequence"/>
</dbReference>
<sequence length="484" mass="54853">MEEPSEQTALLASDVCLPAISSAIVNISTLEHDELNELHSSNVLRPSELSNHRTLQVAYSLIVLLSLRAKTQKDSSKPSRNPWDKWSAENGAKITINSVDNNIQLVWNGFLNGYCKPQDIDVVLWTPFRVEDGKEKTLRVVDFLTHPSQAPSEFFVHRLIYLSLLYRWQNGPLVDFTRSRNHLRDRYDALGTPKVLHAIELVGHLFFLILLISYTLHPPNKPVVYAEFIGWGEGVLIFLSVTLSLQKPSSSNIPFYLTLFAFLFALPSVPFPENASFSFMLISVFILLFQFHLLRTPSPLLLFSRSRTLPFVTFLHYGVSRTIGSLLLFFLPAFLVSVLLSSLADTPFPPFRLQRAMITAPIETRVAYLFLSSVVITIFIICFLITIPLSVSYTSSTDTWDRYSVAIGNAARATFFREVVKYSQSYYFPSPFNCVHLVFIRIPTLAFRTFRVAPAAMEGFERMVWRITVGPFAAVTKLLTIPLP</sequence>
<feature type="transmembrane region" description="Helical" evidence="1">
    <location>
        <begin position="366"/>
        <end position="389"/>
    </location>
</feature>
<name>A0ABR1JG80_9AGAR</name>
<feature type="transmembrane region" description="Helical" evidence="1">
    <location>
        <begin position="195"/>
        <end position="216"/>
    </location>
</feature>
<protein>
    <submittedName>
        <fullName evidence="2">Uncharacterized protein</fullName>
    </submittedName>
</protein>
<keyword evidence="1" id="KW-0472">Membrane</keyword>
<accession>A0ABR1JG80</accession>
<keyword evidence="1" id="KW-1133">Transmembrane helix</keyword>
<evidence type="ECO:0000256" key="1">
    <source>
        <dbReference type="SAM" id="Phobius"/>
    </source>
</evidence>